<dbReference type="STRING" id="746697.Aeqsu_2969"/>
<dbReference type="PANTHER" id="PTHR38593">
    <property type="entry name" value="BLR2558 PROTEIN"/>
    <property type="match status" value="1"/>
</dbReference>
<dbReference type="PATRIC" id="fig|746697.3.peg.3022"/>
<evidence type="ECO:0000313" key="3">
    <source>
        <dbReference type="EMBL" id="AFL82409.1"/>
    </source>
</evidence>
<feature type="domain" description="DUF4142" evidence="2">
    <location>
        <begin position="32"/>
        <end position="171"/>
    </location>
</feature>
<accession>I3YZJ1</accession>
<name>I3YZJ1_AEQSU</name>
<protein>
    <submittedName>
        <fullName evidence="3">Putative outer membrane protein</fullName>
    </submittedName>
</protein>
<gene>
    <name evidence="3" type="ordered locus">Aeqsu_2969</name>
</gene>
<dbReference type="PANTHER" id="PTHR38593:SF1">
    <property type="entry name" value="BLR2558 PROTEIN"/>
    <property type="match status" value="1"/>
</dbReference>
<evidence type="ECO:0000313" key="4">
    <source>
        <dbReference type="Proteomes" id="UP000006049"/>
    </source>
</evidence>
<dbReference type="AlphaFoldDB" id="I3YZJ1"/>
<organism evidence="3 4">
    <name type="scientific">Aequorivita sublithincola (strain DSM 14238 / LMG 21431 / ACAM 643 / 9-3)</name>
    <dbReference type="NCBI Taxonomy" id="746697"/>
    <lineage>
        <taxon>Bacteria</taxon>
        <taxon>Pseudomonadati</taxon>
        <taxon>Bacteroidota</taxon>
        <taxon>Flavobacteriia</taxon>
        <taxon>Flavobacteriales</taxon>
        <taxon>Flavobacteriaceae</taxon>
        <taxon>Aequorivita</taxon>
    </lineage>
</organism>
<dbReference type="InterPro" id="IPR025419">
    <property type="entry name" value="DUF4142"/>
</dbReference>
<keyword evidence="1" id="KW-0732">Signal</keyword>
<sequence>MKTKFFIRSLATAILTVFISVCGFAQDTPQLNDAEIASVAVVANQIDIDYANLAVATSKNPAVREFANTMINDHKAIIDQAVALVTKLGVTPQDNAVSKSLMQQAKETTKTLKAAKGKAFDEAYINNEVAYHKAVIGAVKTLLIPQSQNAELKALLETALPILETHLHHAEMAQSKILKK</sequence>
<dbReference type="Proteomes" id="UP000006049">
    <property type="component" value="Chromosome"/>
</dbReference>
<reference evidence="3 4" key="1">
    <citation type="submission" date="2012-06" db="EMBL/GenBank/DDBJ databases">
        <title>The complete genome of Aequorivita sublithincola DSM 14238.</title>
        <authorList>
            <consortium name="US DOE Joint Genome Institute (JGI-PGF)"/>
            <person name="Lucas S."/>
            <person name="Copeland A."/>
            <person name="Lapidus A."/>
            <person name="Goodwin L."/>
            <person name="Pitluck S."/>
            <person name="Peters L."/>
            <person name="Munk A.C.C."/>
            <person name="Kyrpides N."/>
            <person name="Mavromatis K."/>
            <person name="Pagani I."/>
            <person name="Ivanova N."/>
            <person name="Ovchinnikova G."/>
            <person name="Zeytun A."/>
            <person name="Detter J.C."/>
            <person name="Han C."/>
            <person name="Land M."/>
            <person name="Hauser L."/>
            <person name="Markowitz V."/>
            <person name="Cheng J.-F."/>
            <person name="Hugenholtz P."/>
            <person name="Woyke T."/>
            <person name="Wu D."/>
            <person name="Tindall B."/>
            <person name="Faehnrich R."/>
            <person name="Brambilla E."/>
            <person name="Klenk H.-P."/>
            <person name="Eisen J.A."/>
        </authorList>
    </citation>
    <scope>NUCLEOTIDE SEQUENCE [LARGE SCALE GENOMIC DNA]</scope>
    <source>
        <strain evidence="4">DSM 14238 / LMG 21431 / ACAM 643 / 9-3</strain>
    </source>
</reference>
<dbReference type="EMBL" id="CP003280">
    <property type="protein sequence ID" value="AFL82409.1"/>
    <property type="molecule type" value="Genomic_DNA"/>
</dbReference>
<feature type="chain" id="PRO_5003683886" evidence="1">
    <location>
        <begin position="26"/>
        <end position="180"/>
    </location>
</feature>
<dbReference type="OrthoDB" id="883203at2"/>
<dbReference type="KEGG" id="asl:Aeqsu_2969"/>
<dbReference type="Gene3D" id="1.20.1260.10">
    <property type="match status" value="1"/>
</dbReference>
<evidence type="ECO:0000256" key="1">
    <source>
        <dbReference type="SAM" id="SignalP"/>
    </source>
</evidence>
<dbReference type="Pfam" id="PF13628">
    <property type="entry name" value="DUF4142"/>
    <property type="match status" value="1"/>
</dbReference>
<keyword evidence="4" id="KW-1185">Reference proteome</keyword>
<dbReference type="RefSeq" id="WP_014783658.1">
    <property type="nucleotide sequence ID" value="NC_018013.1"/>
</dbReference>
<dbReference type="InterPro" id="IPR012347">
    <property type="entry name" value="Ferritin-like"/>
</dbReference>
<feature type="signal peptide" evidence="1">
    <location>
        <begin position="1"/>
        <end position="25"/>
    </location>
</feature>
<proteinExistence type="predicted"/>
<dbReference type="eggNOG" id="COG3652">
    <property type="taxonomic scope" value="Bacteria"/>
</dbReference>
<evidence type="ECO:0000259" key="2">
    <source>
        <dbReference type="Pfam" id="PF13628"/>
    </source>
</evidence>
<dbReference type="HOGENOM" id="CLU_079636_3_0_10"/>